<comment type="caution">
    <text evidence="2">The sequence shown here is derived from an EMBL/GenBank/DDBJ whole genome shotgun (WGS) entry which is preliminary data.</text>
</comment>
<reference evidence="2 3" key="1">
    <citation type="journal article" date="2016" name="Nat. Commun.">
        <title>Thousands of microbial genomes shed light on interconnected biogeochemical processes in an aquifer system.</title>
        <authorList>
            <person name="Anantharaman K."/>
            <person name="Brown C.T."/>
            <person name="Hug L.A."/>
            <person name="Sharon I."/>
            <person name="Castelle C.J."/>
            <person name="Probst A.J."/>
            <person name="Thomas B.C."/>
            <person name="Singh A."/>
            <person name="Wilkins M.J."/>
            <person name="Karaoz U."/>
            <person name="Brodie E.L."/>
            <person name="Williams K.H."/>
            <person name="Hubbard S.S."/>
            <person name="Banfield J.F."/>
        </authorList>
    </citation>
    <scope>NUCLEOTIDE SEQUENCE [LARGE SCALE GENOMIC DNA]</scope>
</reference>
<evidence type="ECO:0000256" key="1">
    <source>
        <dbReference type="SAM" id="Phobius"/>
    </source>
</evidence>
<keyword evidence="1" id="KW-0812">Transmembrane</keyword>
<evidence type="ECO:0000313" key="2">
    <source>
        <dbReference type="EMBL" id="OHA67707.1"/>
    </source>
</evidence>
<dbReference type="AlphaFoldDB" id="A0A1G2R4Q1"/>
<gene>
    <name evidence="2" type="ORF">A3D59_04720</name>
</gene>
<sequence length="114" mass="12203">MEAKKPIGWVLIVLGLGLVLWALWSSFQMFSGKTAAPEIFNEEPAQISKAPAGKSNDLQAQAQEILNQTVQEQLKGFLPADSLPKLLNLLSWSIFAGIAIFGGGQIAVIGAKLL</sequence>
<organism evidence="2 3">
    <name type="scientific">Candidatus Wildermuthbacteria bacterium RIFCSPHIGHO2_02_FULL_47_17</name>
    <dbReference type="NCBI Taxonomy" id="1802452"/>
    <lineage>
        <taxon>Bacteria</taxon>
        <taxon>Candidatus Wildermuthiibacteriota</taxon>
    </lineage>
</organism>
<accession>A0A1G2R4Q1</accession>
<dbReference type="EMBL" id="MHTX01000035">
    <property type="protein sequence ID" value="OHA67707.1"/>
    <property type="molecule type" value="Genomic_DNA"/>
</dbReference>
<feature type="transmembrane region" description="Helical" evidence="1">
    <location>
        <begin position="7"/>
        <end position="24"/>
    </location>
</feature>
<feature type="transmembrane region" description="Helical" evidence="1">
    <location>
        <begin position="89"/>
        <end position="111"/>
    </location>
</feature>
<keyword evidence="1" id="KW-1133">Transmembrane helix</keyword>
<protein>
    <submittedName>
        <fullName evidence="2">Uncharacterized protein</fullName>
    </submittedName>
</protein>
<proteinExistence type="predicted"/>
<evidence type="ECO:0000313" key="3">
    <source>
        <dbReference type="Proteomes" id="UP000179258"/>
    </source>
</evidence>
<dbReference type="Proteomes" id="UP000179258">
    <property type="component" value="Unassembled WGS sequence"/>
</dbReference>
<keyword evidence="1" id="KW-0472">Membrane</keyword>
<name>A0A1G2R4Q1_9BACT</name>